<evidence type="ECO:0000313" key="1">
    <source>
        <dbReference type="EMBL" id="MDG4716320.1"/>
    </source>
</evidence>
<dbReference type="Proteomes" id="UP001529085">
    <property type="component" value="Unassembled WGS sequence"/>
</dbReference>
<reference evidence="1 2" key="1">
    <citation type="submission" date="2023-03" db="EMBL/GenBank/DDBJ databases">
        <title>Strain YYF002 represents a novel species in the genus Winogradskyella isolated from seawater.</title>
        <authorList>
            <person name="Fu Z.-Y."/>
        </authorList>
    </citation>
    <scope>NUCLEOTIDE SEQUENCE [LARGE SCALE GENOMIC DNA]</scope>
    <source>
        <strain evidence="1 2">YYF002</strain>
    </source>
</reference>
<dbReference type="EMBL" id="JARSBN010000005">
    <property type="protein sequence ID" value="MDG4716320.1"/>
    <property type="molecule type" value="Genomic_DNA"/>
</dbReference>
<comment type="caution">
    <text evidence="1">The sequence shown here is derived from an EMBL/GenBank/DDBJ whole genome shotgun (WGS) entry which is preliminary data.</text>
</comment>
<evidence type="ECO:0008006" key="3">
    <source>
        <dbReference type="Google" id="ProtNLM"/>
    </source>
</evidence>
<gene>
    <name evidence="1" type="ORF">P7122_10575</name>
</gene>
<dbReference type="PROSITE" id="PS51257">
    <property type="entry name" value="PROKAR_LIPOPROTEIN"/>
    <property type="match status" value="1"/>
</dbReference>
<proteinExistence type="predicted"/>
<sequence>MKIKELSFGIILGVFIFISCSKEEDDLISQNCETNCTEIIGKIMTDNGTVPISNLKLTVKWDNIPYLGSGTIRTKATTRTDSQGNFYLKFFIRDDELEEGGFTLSYEQLDNNEYLRTDLNGISLFQITRDTSLTINHNIPKKAYLNLSLLNLDQVQQGNSLMTEFSYPRPSGFSQSIDGQVRGWNSESEENHLLEIAGNQPIELKIYRTVNGVQSTEIENITFDAGTTSDYSIDFNN</sequence>
<organism evidence="1 2">
    <name type="scientific">Winogradskyella marincola</name>
    <dbReference type="NCBI Taxonomy" id="3037795"/>
    <lineage>
        <taxon>Bacteria</taxon>
        <taxon>Pseudomonadati</taxon>
        <taxon>Bacteroidota</taxon>
        <taxon>Flavobacteriia</taxon>
        <taxon>Flavobacteriales</taxon>
        <taxon>Flavobacteriaceae</taxon>
        <taxon>Winogradskyella</taxon>
    </lineage>
</organism>
<accession>A0ABT6G2P7</accession>
<dbReference type="RefSeq" id="WP_278005767.1">
    <property type="nucleotide sequence ID" value="NZ_JARSBN010000005.1"/>
</dbReference>
<keyword evidence="2" id="KW-1185">Reference proteome</keyword>
<evidence type="ECO:0000313" key="2">
    <source>
        <dbReference type="Proteomes" id="UP001529085"/>
    </source>
</evidence>
<protein>
    <recommendedName>
        <fullName evidence="3">Carboxypeptidase regulatory-like domain-containing protein</fullName>
    </recommendedName>
</protein>
<name>A0ABT6G2P7_9FLAO</name>